<dbReference type="Pfam" id="PF01408">
    <property type="entry name" value="GFO_IDH_MocA"/>
    <property type="match status" value="1"/>
</dbReference>
<feature type="domain" description="Gfo/Idh/MocA-like oxidoreductase N-terminal" evidence="1">
    <location>
        <begin position="1"/>
        <end position="117"/>
    </location>
</feature>
<dbReference type="PANTHER" id="PTHR43377:SF1">
    <property type="entry name" value="BILIVERDIN REDUCTASE A"/>
    <property type="match status" value="1"/>
</dbReference>
<dbReference type="InterPro" id="IPR055170">
    <property type="entry name" value="GFO_IDH_MocA-like_dom"/>
</dbReference>
<dbReference type="PANTHER" id="PTHR43377">
    <property type="entry name" value="BILIVERDIN REDUCTASE A"/>
    <property type="match status" value="1"/>
</dbReference>
<sequence length="349" mass="39097">MRIAVLGINHGYAFAKHFYQMSDVELVAVAGRNDLSKQRAANLHVPIYEDYKQLILECELDGVVITLPNALHKEAVEACADKGMHILVEKPIASTVEEAKEIITYCAKRKVHLMVGHHRRFSSKIRKLKEIITSGAIGDLIAVNMLWALAKDKAYYNESWKVEKGGGPLLINGIHDIDNLRYVTGLDFLRVYASSQSKIRNNAVEDSASVMLEASNGITANYFISDGVPSPWAYELTVGENSDYRQIDKDCYHFFGTKGSLSFPSFRMYSYTGDGYGWKNELQEEKFEVKSNDPLKEEASHFIDILKGETTPLVPGEEGLKTLEVLEAIKLSINKQAVVKLNEGSYKTH</sequence>
<dbReference type="SUPFAM" id="SSF51735">
    <property type="entry name" value="NAD(P)-binding Rossmann-fold domains"/>
    <property type="match status" value="1"/>
</dbReference>
<dbReference type="Gene3D" id="3.30.360.10">
    <property type="entry name" value="Dihydrodipicolinate Reductase, domain 2"/>
    <property type="match status" value="1"/>
</dbReference>
<feature type="domain" description="GFO/IDH/MocA-like oxidoreductase" evidence="2">
    <location>
        <begin position="125"/>
        <end position="261"/>
    </location>
</feature>
<dbReference type="EMBL" id="BA000028">
    <property type="protein sequence ID" value="BAC15196.1"/>
    <property type="molecule type" value="Genomic_DNA"/>
</dbReference>
<dbReference type="PhylomeDB" id="Q8ELI7"/>
<dbReference type="InterPro" id="IPR000683">
    <property type="entry name" value="Gfo/Idh/MocA-like_OxRdtase_N"/>
</dbReference>
<dbReference type="Pfam" id="PF22725">
    <property type="entry name" value="GFO_IDH_MocA_C3"/>
    <property type="match status" value="1"/>
</dbReference>
<reference evidence="3 4" key="2">
    <citation type="journal article" date="2002" name="Nucleic Acids Res.">
        <title>Genome sequence of Oceanobacillus iheyensis isolated from the Iheya Ridge and its unexpected adaptive capabilities to extreme environments.</title>
        <authorList>
            <person name="Takami H."/>
            <person name="Takaki Y."/>
            <person name="Uchiyama I."/>
        </authorList>
    </citation>
    <scope>NUCLEOTIDE SEQUENCE [LARGE SCALE GENOMIC DNA]</scope>
    <source>
        <strain evidence="4">DSM 14371 / CIP 107618 / JCM 11309 / KCTC 3954 / HTE831</strain>
    </source>
</reference>
<dbReference type="STRING" id="221109.gene:10735492"/>
<dbReference type="HOGENOM" id="CLU_023194_1_1_9"/>
<accession>Q8ELI7</accession>
<dbReference type="GO" id="GO:0000166">
    <property type="term" value="F:nucleotide binding"/>
    <property type="evidence" value="ECO:0007669"/>
    <property type="project" value="InterPro"/>
</dbReference>
<evidence type="ECO:0000313" key="4">
    <source>
        <dbReference type="Proteomes" id="UP000000822"/>
    </source>
</evidence>
<dbReference type="eggNOG" id="COG0673">
    <property type="taxonomic scope" value="Bacteria"/>
</dbReference>
<dbReference type="Gene3D" id="3.40.50.720">
    <property type="entry name" value="NAD(P)-binding Rossmann-like Domain"/>
    <property type="match status" value="1"/>
</dbReference>
<keyword evidence="4" id="KW-1185">Reference proteome</keyword>
<evidence type="ECO:0000313" key="3">
    <source>
        <dbReference type="EMBL" id="BAC15196.1"/>
    </source>
</evidence>
<gene>
    <name evidence="3" type="ordered locus">OB3240</name>
</gene>
<dbReference type="Proteomes" id="UP000000822">
    <property type="component" value="Chromosome"/>
</dbReference>
<evidence type="ECO:0000259" key="1">
    <source>
        <dbReference type="Pfam" id="PF01408"/>
    </source>
</evidence>
<dbReference type="InterPro" id="IPR036291">
    <property type="entry name" value="NAD(P)-bd_dom_sf"/>
</dbReference>
<organism evidence="3 4">
    <name type="scientific">Oceanobacillus iheyensis (strain DSM 14371 / CIP 107618 / JCM 11309 / KCTC 3954 / HTE831)</name>
    <dbReference type="NCBI Taxonomy" id="221109"/>
    <lineage>
        <taxon>Bacteria</taxon>
        <taxon>Bacillati</taxon>
        <taxon>Bacillota</taxon>
        <taxon>Bacilli</taxon>
        <taxon>Bacillales</taxon>
        <taxon>Bacillaceae</taxon>
        <taxon>Oceanobacillus</taxon>
    </lineage>
</organism>
<protein>
    <submittedName>
        <fullName evidence="3">Oxidoreductase</fullName>
    </submittedName>
</protein>
<evidence type="ECO:0000259" key="2">
    <source>
        <dbReference type="Pfam" id="PF22725"/>
    </source>
</evidence>
<dbReference type="SUPFAM" id="SSF55347">
    <property type="entry name" value="Glyceraldehyde-3-phosphate dehydrogenase-like, C-terminal domain"/>
    <property type="match status" value="1"/>
</dbReference>
<reference evidence="3 4" key="1">
    <citation type="journal article" date="2001" name="FEMS Microbiol. Lett.">
        <title>Oceanobacillus iheyensis gen. nov., sp. nov., a deep-sea extremely halotolerant and alkaliphilic species isolated from a depth of 1050 m on the Iheya Ridge.</title>
        <authorList>
            <person name="Lu J."/>
            <person name="Nogi Y."/>
            <person name="Takami H."/>
        </authorList>
    </citation>
    <scope>NUCLEOTIDE SEQUENCE [LARGE SCALE GENOMIC DNA]</scope>
    <source>
        <strain evidence="4">DSM 14371 / CIP 107618 / JCM 11309 / KCTC 3954 / HTE831</strain>
    </source>
</reference>
<proteinExistence type="predicted"/>
<dbReference type="AlphaFoldDB" id="Q8ELI7"/>
<dbReference type="KEGG" id="oih:OB3240"/>
<name>Q8ELI7_OCEIH</name>
<dbReference type="InterPro" id="IPR051450">
    <property type="entry name" value="Gfo/Idh/MocA_Oxidoreductases"/>
</dbReference>